<evidence type="ECO:0000256" key="1">
    <source>
        <dbReference type="SAM" id="MobiDB-lite"/>
    </source>
</evidence>
<feature type="region of interest" description="Disordered" evidence="1">
    <location>
        <begin position="17"/>
        <end position="38"/>
    </location>
</feature>
<accession>A0A166AZT6</accession>
<evidence type="ECO:0000313" key="2">
    <source>
        <dbReference type="EMBL" id="KZV96599.1"/>
    </source>
</evidence>
<dbReference type="AlphaFoldDB" id="A0A166AZT6"/>
<organism evidence="2 3">
    <name type="scientific">Exidia glandulosa HHB12029</name>
    <dbReference type="NCBI Taxonomy" id="1314781"/>
    <lineage>
        <taxon>Eukaryota</taxon>
        <taxon>Fungi</taxon>
        <taxon>Dikarya</taxon>
        <taxon>Basidiomycota</taxon>
        <taxon>Agaricomycotina</taxon>
        <taxon>Agaricomycetes</taxon>
        <taxon>Auriculariales</taxon>
        <taxon>Exidiaceae</taxon>
        <taxon>Exidia</taxon>
    </lineage>
</organism>
<dbReference type="Proteomes" id="UP000077266">
    <property type="component" value="Unassembled WGS sequence"/>
</dbReference>
<protein>
    <submittedName>
        <fullName evidence="2">Uncharacterized protein</fullName>
    </submittedName>
</protein>
<gene>
    <name evidence="2" type="ORF">EXIGLDRAFT_421382</name>
</gene>
<keyword evidence="3" id="KW-1185">Reference proteome</keyword>
<dbReference type="InParanoid" id="A0A166AZT6"/>
<proteinExistence type="predicted"/>
<feature type="compositionally biased region" description="Polar residues" evidence="1">
    <location>
        <begin position="17"/>
        <end position="28"/>
    </location>
</feature>
<evidence type="ECO:0000313" key="3">
    <source>
        <dbReference type="Proteomes" id="UP000077266"/>
    </source>
</evidence>
<reference evidence="2 3" key="1">
    <citation type="journal article" date="2016" name="Mol. Biol. Evol.">
        <title>Comparative Genomics of Early-Diverging Mushroom-Forming Fungi Provides Insights into the Origins of Lignocellulose Decay Capabilities.</title>
        <authorList>
            <person name="Nagy L.G."/>
            <person name="Riley R."/>
            <person name="Tritt A."/>
            <person name="Adam C."/>
            <person name="Daum C."/>
            <person name="Floudas D."/>
            <person name="Sun H."/>
            <person name="Yadav J.S."/>
            <person name="Pangilinan J."/>
            <person name="Larsson K.H."/>
            <person name="Matsuura K."/>
            <person name="Barry K."/>
            <person name="Labutti K."/>
            <person name="Kuo R."/>
            <person name="Ohm R.A."/>
            <person name="Bhattacharya S.S."/>
            <person name="Shirouzu T."/>
            <person name="Yoshinaga Y."/>
            <person name="Martin F.M."/>
            <person name="Grigoriev I.V."/>
            <person name="Hibbett D.S."/>
        </authorList>
    </citation>
    <scope>NUCLEOTIDE SEQUENCE [LARGE SCALE GENOMIC DNA]</scope>
    <source>
        <strain evidence="2 3">HHB12029</strain>
    </source>
</reference>
<name>A0A166AZT6_EXIGL</name>
<dbReference type="EMBL" id="KV425941">
    <property type="protein sequence ID" value="KZV96599.1"/>
    <property type="molecule type" value="Genomic_DNA"/>
</dbReference>
<sequence>MEGLKGCNLLRRQAEETCQASERSTRSPNLPARASELPHFRNRDNSRRCCRQVRKKSAPRGEKVFWECGEPVLRVANAAKMPRDRSLRKPGNGILVALGVCERVIPEGMTLEAMLRVSMAVVVEQSG</sequence>